<dbReference type="InterPro" id="IPR004088">
    <property type="entry name" value="KH_dom_type_1"/>
</dbReference>
<keyword evidence="2" id="KW-0694">RNA-binding</keyword>
<dbReference type="EMBL" id="OV651823">
    <property type="protein sequence ID" value="CAH1101227.1"/>
    <property type="molecule type" value="Genomic_DNA"/>
</dbReference>
<evidence type="ECO:0000259" key="4">
    <source>
        <dbReference type="SMART" id="SM00322"/>
    </source>
</evidence>
<protein>
    <recommendedName>
        <fullName evidence="4">K Homology domain-containing protein</fullName>
    </recommendedName>
</protein>
<dbReference type="OrthoDB" id="196131at2759"/>
<dbReference type="SMART" id="SM00322">
    <property type="entry name" value="KH"/>
    <property type="match status" value="1"/>
</dbReference>
<organism evidence="5 6">
    <name type="scientific">Psylliodes chrysocephalus</name>
    <dbReference type="NCBI Taxonomy" id="3402493"/>
    <lineage>
        <taxon>Eukaryota</taxon>
        <taxon>Metazoa</taxon>
        <taxon>Ecdysozoa</taxon>
        <taxon>Arthropoda</taxon>
        <taxon>Hexapoda</taxon>
        <taxon>Insecta</taxon>
        <taxon>Pterygota</taxon>
        <taxon>Neoptera</taxon>
        <taxon>Endopterygota</taxon>
        <taxon>Coleoptera</taxon>
        <taxon>Polyphaga</taxon>
        <taxon>Cucujiformia</taxon>
        <taxon>Chrysomeloidea</taxon>
        <taxon>Chrysomelidae</taxon>
        <taxon>Galerucinae</taxon>
        <taxon>Alticini</taxon>
        <taxon>Psylliodes</taxon>
    </lineage>
</organism>
<dbReference type="GO" id="GO:0003723">
    <property type="term" value="F:RNA binding"/>
    <property type="evidence" value="ECO:0007669"/>
    <property type="project" value="UniProtKB-UniRule"/>
</dbReference>
<dbReference type="PROSITE" id="PS50084">
    <property type="entry name" value="KH_TYPE_1"/>
    <property type="match status" value="1"/>
</dbReference>
<sequence>MGDEWGGNSYREDRRGGGGGNNYREDRRGDGGGGGYGGGGYGGGGGRRDDRNSNSGGQNWRDDKFETMYVPSMKVGKIIGRGGSKINELQGESGARIQVTKDVEGDDTIVKLFGSDSCVARAKELINDLVTEPDRRY</sequence>
<feature type="region of interest" description="Disordered" evidence="3">
    <location>
        <begin position="1"/>
        <end position="65"/>
    </location>
</feature>
<dbReference type="Pfam" id="PF00013">
    <property type="entry name" value="KH_1"/>
    <property type="match status" value="1"/>
</dbReference>
<dbReference type="Proteomes" id="UP001153636">
    <property type="component" value="Chromosome 11"/>
</dbReference>
<evidence type="ECO:0000256" key="3">
    <source>
        <dbReference type="SAM" id="MobiDB-lite"/>
    </source>
</evidence>
<accession>A0A9P0G957</accession>
<evidence type="ECO:0000313" key="6">
    <source>
        <dbReference type="Proteomes" id="UP001153636"/>
    </source>
</evidence>
<reference evidence="5" key="1">
    <citation type="submission" date="2022-01" db="EMBL/GenBank/DDBJ databases">
        <authorList>
            <person name="King R."/>
        </authorList>
    </citation>
    <scope>NUCLEOTIDE SEQUENCE</scope>
</reference>
<keyword evidence="1" id="KW-0677">Repeat</keyword>
<dbReference type="AlphaFoldDB" id="A0A9P0G957"/>
<evidence type="ECO:0000256" key="2">
    <source>
        <dbReference type="PROSITE-ProRule" id="PRU00117"/>
    </source>
</evidence>
<feature type="compositionally biased region" description="Gly residues" evidence="3">
    <location>
        <begin position="31"/>
        <end position="45"/>
    </location>
</feature>
<keyword evidence="6" id="KW-1185">Reference proteome</keyword>
<evidence type="ECO:0000256" key="1">
    <source>
        <dbReference type="ARBA" id="ARBA00022737"/>
    </source>
</evidence>
<gene>
    <name evidence="5" type="ORF">PSYICH_LOCUS2479</name>
</gene>
<dbReference type="Gene3D" id="3.30.1370.10">
    <property type="entry name" value="K Homology domain, type 1"/>
    <property type="match status" value="1"/>
</dbReference>
<dbReference type="GO" id="GO:0010468">
    <property type="term" value="P:regulation of gene expression"/>
    <property type="evidence" value="ECO:0007669"/>
    <property type="project" value="UniProtKB-ARBA"/>
</dbReference>
<dbReference type="InterPro" id="IPR036612">
    <property type="entry name" value="KH_dom_type_1_sf"/>
</dbReference>
<evidence type="ECO:0000313" key="5">
    <source>
        <dbReference type="EMBL" id="CAH1101227.1"/>
    </source>
</evidence>
<proteinExistence type="predicted"/>
<dbReference type="PANTHER" id="PTHR10288">
    <property type="entry name" value="KH DOMAIN CONTAINING RNA BINDING PROTEIN"/>
    <property type="match status" value="1"/>
</dbReference>
<dbReference type="SUPFAM" id="SSF54791">
    <property type="entry name" value="Eukaryotic type KH-domain (KH-domain type I)"/>
    <property type="match status" value="1"/>
</dbReference>
<dbReference type="InterPro" id="IPR004087">
    <property type="entry name" value="KH_dom"/>
</dbReference>
<name>A0A9P0G957_9CUCU</name>
<feature type="domain" description="K Homology" evidence="4">
    <location>
        <begin position="62"/>
        <end position="131"/>
    </location>
</feature>